<dbReference type="EMBL" id="JBBWRZ010000002">
    <property type="protein sequence ID" value="KAK8244074.1"/>
    <property type="molecule type" value="Genomic_DNA"/>
</dbReference>
<evidence type="ECO:0000256" key="1">
    <source>
        <dbReference type="SAM" id="MobiDB-lite"/>
    </source>
</evidence>
<feature type="region of interest" description="Disordered" evidence="1">
    <location>
        <begin position="1"/>
        <end position="22"/>
    </location>
</feature>
<accession>A0ABR1Z0J6</accession>
<evidence type="ECO:0000313" key="2">
    <source>
        <dbReference type="EMBL" id="KAK8244074.1"/>
    </source>
</evidence>
<protein>
    <submittedName>
        <fullName evidence="2">Uncharacterized protein</fullName>
    </submittedName>
</protein>
<name>A0ABR1Z0J6_9PEZI</name>
<feature type="compositionally biased region" description="Basic residues" evidence="1">
    <location>
        <begin position="151"/>
        <end position="163"/>
    </location>
</feature>
<feature type="compositionally biased region" description="Basic and acidic residues" evidence="1">
    <location>
        <begin position="63"/>
        <end position="92"/>
    </location>
</feature>
<feature type="region of interest" description="Disordered" evidence="1">
    <location>
        <begin position="62"/>
        <end position="177"/>
    </location>
</feature>
<keyword evidence="3" id="KW-1185">Reference proteome</keyword>
<evidence type="ECO:0000313" key="3">
    <source>
        <dbReference type="Proteomes" id="UP001492380"/>
    </source>
</evidence>
<feature type="compositionally biased region" description="Low complexity" evidence="1">
    <location>
        <begin position="164"/>
        <end position="177"/>
    </location>
</feature>
<dbReference type="Proteomes" id="UP001492380">
    <property type="component" value="Unassembled WGS sequence"/>
</dbReference>
<comment type="caution">
    <text evidence="2">The sequence shown here is derived from an EMBL/GenBank/DDBJ whole genome shotgun (WGS) entry which is preliminary data.</text>
</comment>
<reference evidence="2 3" key="1">
    <citation type="submission" date="2024-04" db="EMBL/GenBank/DDBJ databases">
        <title>Phyllosticta paracitricarpa is synonymous to the EU quarantine fungus P. citricarpa based on phylogenomic analyses.</title>
        <authorList>
            <consortium name="Lawrence Berkeley National Laboratory"/>
            <person name="Van Ingen-Buijs V.A."/>
            <person name="Van Westerhoven A.C."/>
            <person name="Haridas S."/>
            <person name="Skiadas P."/>
            <person name="Martin F."/>
            <person name="Groenewald J.Z."/>
            <person name="Crous P.W."/>
            <person name="Seidl M.F."/>
        </authorList>
    </citation>
    <scope>NUCLEOTIDE SEQUENCE [LARGE SCALE GENOMIC DNA]</scope>
    <source>
        <strain evidence="2 3">CBS 123374</strain>
    </source>
</reference>
<proteinExistence type="predicted"/>
<gene>
    <name evidence="2" type="ORF">HDK90DRAFT_144280</name>
</gene>
<sequence length="274" mass="30863">MPKAPKEPKESTDSKERHAPHDIATRVHALALKVNGFTDKEILDQTGVASRTIRHIYSRAKKRGFDPNKSKRIELKYIEDGKRTGRPRKDANVNKPNDLQPQVDHASDVDQPSQHSPVDGSNNHLHQQHQQPSHAPPPPQPQPVVDEHSHQHQHQHPHPHQHQQHPGQHQHPQAEQHPLMESTMPQSLQPMAPHHHHQAKFLEGDPTAHQLDHHPWDPTPQHAAPMHSMDLEAQLRDGLRQLNPHSAVIIGDAAVDPSLRSDMYPPPPPPAPVP</sequence>
<organism evidence="2 3">
    <name type="scientific">Phyllosticta capitalensis</name>
    <dbReference type="NCBI Taxonomy" id="121624"/>
    <lineage>
        <taxon>Eukaryota</taxon>
        <taxon>Fungi</taxon>
        <taxon>Dikarya</taxon>
        <taxon>Ascomycota</taxon>
        <taxon>Pezizomycotina</taxon>
        <taxon>Dothideomycetes</taxon>
        <taxon>Dothideomycetes incertae sedis</taxon>
        <taxon>Botryosphaeriales</taxon>
        <taxon>Phyllostictaceae</taxon>
        <taxon>Phyllosticta</taxon>
    </lineage>
</organism>
<feature type="compositionally biased region" description="Polar residues" evidence="1">
    <location>
        <begin position="110"/>
        <end position="125"/>
    </location>
</feature>